<dbReference type="Proteomes" id="UP000663851">
    <property type="component" value="Unassembled WGS sequence"/>
</dbReference>
<dbReference type="InterPro" id="IPR005135">
    <property type="entry name" value="Endo/exonuclease/phosphatase"/>
</dbReference>
<dbReference type="AlphaFoldDB" id="A0A820VI55"/>
<dbReference type="Pfam" id="PF03372">
    <property type="entry name" value="Exo_endo_phos"/>
    <property type="match status" value="1"/>
</dbReference>
<gene>
    <name evidence="2" type="ORF">HFQ381_LOCUS27730</name>
</gene>
<evidence type="ECO:0000259" key="1">
    <source>
        <dbReference type="Pfam" id="PF03372"/>
    </source>
</evidence>
<proteinExistence type="predicted"/>
<dbReference type="PANTHER" id="PTHR46601:SF1">
    <property type="entry name" value="ADF-H DOMAIN-CONTAINING PROTEIN"/>
    <property type="match status" value="1"/>
</dbReference>
<feature type="non-terminal residue" evidence="2">
    <location>
        <position position="1"/>
    </location>
</feature>
<dbReference type="PANTHER" id="PTHR46601">
    <property type="entry name" value="ULP_PROTEASE DOMAIN-CONTAINING PROTEIN"/>
    <property type="match status" value="1"/>
</dbReference>
<sequence length="920" mass="104417">MPVQWCAHPIYHLRKTKIGPKPSHPRGDRRIDEELAKFINDSHGMSSSSSVQSIEEDDVLCRTCYEKELSRLNLHNTSLKNIEEAYEDMHIAERSVKRRCTRNLVFVESSDDDSLLEKSFESSLLQTSREDEESDGIEDEVRQSKAKNLLNAVFEVLGLPKVSDWRTMGSMRRSVTRAIEIIKETANEIDAASESTKSKNVSLSVSETDILLDGMKLLFKSSDYDEQTRLLTLSPPYWGRPQIQKFFSCNEWQARRAIELRSSFGILAKITNFSGNPPIDPTLLDEIEVFFQDDAISRQTSNKKEVIHINKQPTPIRYMTMTVGQAYTIFLKNLEARNSLCTVSKTVFYSCRPKWVKILTPHDVCACIFHENYEFLIKAWNKLGTLKIDSKMLINNIVCQLPAEKCFFGECAACKDSVPSAFLEPLLGQHSRFDDSTWMIWSKPRTPPTTTENLSSKTPTSNQILLQKVNGSIADLLEEFDAQWLTFLKHSYITTEQSNYIRTIKNGASESDTIVVHMDFAENYSLQQQNSIMQAHWTTPQATIFTIHIKVDKDNHHSMAIISDYLEHNVEFVHAAQNIIVDYVQSLYPSIKKLNYVSDGAPQHFKNNKSILNLTYHYNDFGIPASWSFCATAHGKSAVDGIGAAIKHRANKQALYANSSCTIFTPEDLYKLMLKHSFRLILIWGFRLFQLWKSVVELALTVCCRPRCAHYSSISENPNVGGSDLKGMFHFHVLKTGTTTRQIVTNKTAAAVASNVKISKQQWKITKDTLTVGTWNVQTLWATGKLELLRNEMKRFRFDVIGISEERWTGKGETPSGDFIWSGEDTTHTRGVGMLLSAKAKKTLIGYNPISSRVITARFNAIPFKLTVIHVYVPTSASSDDDIEIFYDSIEHALTQTPKKDIIIVTGDWNAKIGSDNTHW</sequence>
<dbReference type="SUPFAM" id="SSF56219">
    <property type="entry name" value="DNase I-like"/>
    <property type="match status" value="1"/>
</dbReference>
<organism evidence="2 3">
    <name type="scientific">Rotaria socialis</name>
    <dbReference type="NCBI Taxonomy" id="392032"/>
    <lineage>
        <taxon>Eukaryota</taxon>
        <taxon>Metazoa</taxon>
        <taxon>Spiralia</taxon>
        <taxon>Gnathifera</taxon>
        <taxon>Rotifera</taxon>
        <taxon>Eurotatoria</taxon>
        <taxon>Bdelloidea</taxon>
        <taxon>Philodinida</taxon>
        <taxon>Philodinidae</taxon>
        <taxon>Rotaria</taxon>
    </lineage>
</organism>
<evidence type="ECO:0000313" key="3">
    <source>
        <dbReference type="Proteomes" id="UP000663851"/>
    </source>
</evidence>
<dbReference type="InterPro" id="IPR036691">
    <property type="entry name" value="Endo/exonu/phosph_ase_sf"/>
</dbReference>
<reference evidence="2" key="1">
    <citation type="submission" date="2021-02" db="EMBL/GenBank/DDBJ databases">
        <authorList>
            <person name="Nowell W R."/>
        </authorList>
    </citation>
    <scope>NUCLEOTIDE SEQUENCE</scope>
</reference>
<evidence type="ECO:0000313" key="2">
    <source>
        <dbReference type="EMBL" id="CAF4500476.1"/>
    </source>
</evidence>
<dbReference type="GO" id="GO:0003824">
    <property type="term" value="F:catalytic activity"/>
    <property type="evidence" value="ECO:0007669"/>
    <property type="project" value="InterPro"/>
</dbReference>
<dbReference type="Gene3D" id="3.60.10.10">
    <property type="entry name" value="Endonuclease/exonuclease/phosphatase"/>
    <property type="match status" value="1"/>
</dbReference>
<dbReference type="EMBL" id="CAJOBO010003685">
    <property type="protein sequence ID" value="CAF4500476.1"/>
    <property type="molecule type" value="Genomic_DNA"/>
</dbReference>
<protein>
    <recommendedName>
        <fullName evidence="1">Endonuclease/exonuclease/phosphatase domain-containing protein</fullName>
    </recommendedName>
</protein>
<feature type="domain" description="Endonuclease/exonuclease/phosphatase" evidence="1">
    <location>
        <begin position="773"/>
        <end position="916"/>
    </location>
</feature>
<accession>A0A820VI55</accession>
<comment type="caution">
    <text evidence="2">The sequence shown here is derived from an EMBL/GenBank/DDBJ whole genome shotgun (WGS) entry which is preliminary data.</text>
</comment>
<name>A0A820VI55_9BILA</name>
<dbReference type="CDD" id="cd09076">
    <property type="entry name" value="L1-EN"/>
    <property type="match status" value="1"/>
</dbReference>